<dbReference type="PRINTS" id="PR00081">
    <property type="entry name" value="GDHRDH"/>
</dbReference>
<evidence type="ECO:0000259" key="4">
    <source>
        <dbReference type="Pfam" id="PF01370"/>
    </source>
</evidence>
<dbReference type="PANTHER" id="PTHR44229">
    <property type="entry name" value="15-HYDROXYPROSTAGLANDIN DEHYDROGENASE [NAD(+)]"/>
    <property type="match status" value="1"/>
</dbReference>
<evidence type="ECO:0000256" key="2">
    <source>
        <dbReference type="ARBA" id="ARBA00022857"/>
    </source>
</evidence>
<dbReference type="Pfam" id="PF01370">
    <property type="entry name" value="Epimerase"/>
    <property type="match status" value="1"/>
</dbReference>
<name>A0AAN5Z9H3_FUSAU</name>
<keyword evidence="3" id="KW-0560">Oxidoreductase</keyword>
<dbReference type="Pfam" id="PF00106">
    <property type="entry name" value="adh_short"/>
    <property type="match status" value="1"/>
</dbReference>
<reference evidence="5 6" key="1">
    <citation type="submission" date="2020-02" db="EMBL/GenBank/DDBJ databases">
        <title>Identification and distribution of gene clusters putatively required for synthesis of sphingolipid metabolism inhibitors in phylogenetically diverse species of the filamentous fungus Fusarium.</title>
        <authorList>
            <person name="Kim H.-S."/>
            <person name="Busman M."/>
            <person name="Brown D.W."/>
            <person name="Divon H."/>
            <person name="Uhlig S."/>
            <person name="Proctor R.H."/>
        </authorList>
    </citation>
    <scope>NUCLEOTIDE SEQUENCE [LARGE SCALE GENOMIC DNA]</scope>
    <source>
        <strain evidence="5 6">NRRL 2903</strain>
    </source>
</reference>
<protein>
    <recommendedName>
        <fullName evidence="4">NAD-dependent epimerase/dehydratase domain-containing protein</fullName>
    </recommendedName>
</protein>
<feature type="domain" description="NAD-dependent epimerase/dehydratase" evidence="4">
    <location>
        <begin position="283"/>
        <end position="455"/>
    </location>
</feature>
<dbReference type="AlphaFoldDB" id="A0AAN5Z9H3"/>
<gene>
    <name evidence="5" type="ORF">FAUST_6979</name>
</gene>
<dbReference type="CDD" id="cd08946">
    <property type="entry name" value="SDR_e"/>
    <property type="match status" value="1"/>
</dbReference>
<dbReference type="GO" id="GO:0016616">
    <property type="term" value="F:oxidoreductase activity, acting on the CH-OH group of donors, NAD or NADP as acceptor"/>
    <property type="evidence" value="ECO:0007669"/>
    <property type="project" value="TreeGrafter"/>
</dbReference>
<comment type="caution">
    <text evidence="5">The sequence shown here is derived from an EMBL/GenBank/DDBJ whole genome shotgun (WGS) entry which is preliminary data.</text>
</comment>
<dbReference type="InterPro" id="IPR036291">
    <property type="entry name" value="NAD(P)-bd_dom_sf"/>
</dbReference>
<evidence type="ECO:0000313" key="5">
    <source>
        <dbReference type="EMBL" id="KAF5235611.1"/>
    </source>
</evidence>
<dbReference type="Proteomes" id="UP000537989">
    <property type="component" value="Unassembled WGS sequence"/>
</dbReference>
<evidence type="ECO:0000256" key="3">
    <source>
        <dbReference type="ARBA" id="ARBA00023002"/>
    </source>
</evidence>
<evidence type="ECO:0000256" key="1">
    <source>
        <dbReference type="ARBA" id="ARBA00006484"/>
    </source>
</evidence>
<dbReference type="SUPFAM" id="SSF51735">
    <property type="entry name" value="NAD(P)-binding Rossmann-fold domains"/>
    <property type="match status" value="2"/>
</dbReference>
<dbReference type="CDD" id="cd05323">
    <property type="entry name" value="ADH_SDR_c_like"/>
    <property type="match status" value="1"/>
</dbReference>
<sequence length="612" mass="67489">MYANKVAVVTGGTSGMGLSVVKYLLENNWRVFVISRRNQPAVSGSRFLQADISSQEELASAFRTAFEDTGRLDFVFANAGHAGNDNYFETCQENPVDLSSIDINLGGTIRTASLAREYFTKSPHHGKGAVLVMNASIAGLYPIDLFPVYSVSKAGIVAFTQTIAPRLFRDHGIQAHAICPGLVQTNFLPDEVFNMYGADDFVPVQRVVDTIRRLIEPDDFQDSSGRTIASDERHGLILEVRTDGTFLYEKDPISEGSRGEIERVSIFDFTFSSIMTPMLLYNVLVTGSAGHLGRALMLALPSLGYTPLGIDILPSTTTSFVGSFADRAFVEHILSHNTGIRYIIHAGGLHKPHIVSHSREEFINTNVTGTMILVDEAGKLNGRIEAFVLVSTTSAFGSALIAAAGEPAVWIDESVVPRPKNIYGVSKIAAEDICYLAHSRTKLPVVVLRCSRFFPQPDDDEIRRNALKNDNMKVLELCYRRVDITDVVSSCTTAMRKAKDVGFGLYVISAPTPFHRDHVTLAMLNTDAKAVVQRAVPQCVELFSQKGWGYLDKMDRVYDSNKAVTELGWRPEYTFEAALARLQSTNDWRSELAKEVGRRGYHAVSTGFYTAR</sequence>
<evidence type="ECO:0000313" key="6">
    <source>
        <dbReference type="Proteomes" id="UP000537989"/>
    </source>
</evidence>
<dbReference type="GO" id="GO:0005737">
    <property type="term" value="C:cytoplasm"/>
    <property type="evidence" value="ECO:0007669"/>
    <property type="project" value="TreeGrafter"/>
</dbReference>
<dbReference type="Gene3D" id="3.40.50.720">
    <property type="entry name" value="NAD(P)-binding Rossmann-like Domain"/>
    <property type="match status" value="2"/>
</dbReference>
<dbReference type="PROSITE" id="PS00061">
    <property type="entry name" value="ADH_SHORT"/>
    <property type="match status" value="1"/>
</dbReference>
<dbReference type="InterPro" id="IPR001509">
    <property type="entry name" value="Epimerase_deHydtase"/>
</dbReference>
<dbReference type="EMBL" id="JAAMOD010000196">
    <property type="protein sequence ID" value="KAF5235611.1"/>
    <property type="molecule type" value="Genomic_DNA"/>
</dbReference>
<dbReference type="PANTHER" id="PTHR44229:SF4">
    <property type="entry name" value="15-HYDROXYPROSTAGLANDIN DEHYDROGENASE [NAD(+)]"/>
    <property type="match status" value="1"/>
</dbReference>
<proteinExistence type="inferred from homology"/>
<keyword evidence="6" id="KW-1185">Reference proteome</keyword>
<organism evidence="5 6">
    <name type="scientific">Fusarium austroamericanum</name>
    <dbReference type="NCBI Taxonomy" id="282268"/>
    <lineage>
        <taxon>Eukaryota</taxon>
        <taxon>Fungi</taxon>
        <taxon>Dikarya</taxon>
        <taxon>Ascomycota</taxon>
        <taxon>Pezizomycotina</taxon>
        <taxon>Sordariomycetes</taxon>
        <taxon>Hypocreomycetidae</taxon>
        <taxon>Hypocreales</taxon>
        <taxon>Nectriaceae</taxon>
        <taxon>Fusarium</taxon>
    </lineage>
</organism>
<dbReference type="InterPro" id="IPR020904">
    <property type="entry name" value="Sc_DH/Rdtase_CS"/>
</dbReference>
<comment type="similarity">
    <text evidence="1">Belongs to the short-chain dehydrogenases/reductases (SDR) family.</text>
</comment>
<accession>A0AAN5Z9H3</accession>
<dbReference type="InterPro" id="IPR002347">
    <property type="entry name" value="SDR_fam"/>
</dbReference>
<keyword evidence="2" id="KW-0521">NADP</keyword>